<accession>A0A4V2F7Q0</accession>
<evidence type="ECO:0000256" key="5">
    <source>
        <dbReference type="ARBA" id="ARBA00022553"/>
    </source>
</evidence>
<dbReference type="GO" id="GO:0005886">
    <property type="term" value="C:plasma membrane"/>
    <property type="evidence" value="ECO:0007669"/>
    <property type="project" value="TreeGrafter"/>
</dbReference>
<dbReference type="SMART" id="SM00388">
    <property type="entry name" value="HisKA"/>
    <property type="match status" value="1"/>
</dbReference>
<keyword evidence="12" id="KW-0472">Membrane</keyword>
<dbReference type="FunFam" id="3.30.565.10:FF:000010">
    <property type="entry name" value="Sensor histidine kinase RcsC"/>
    <property type="match status" value="1"/>
</dbReference>
<dbReference type="InterPro" id="IPR005467">
    <property type="entry name" value="His_kinase_dom"/>
</dbReference>
<organism evidence="15 16">
    <name type="scientific">Cuneatibacter caecimuris</name>
    <dbReference type="NCBI Taxonomy" id="1796618"/>
    <lineage>
        <taxon>Bacteria</taxon>
        <taxon>Bacillati</taxon>
        <taxon>Bacillota</taxon>
        <taxon>Clostridia</taxon>
        <taxon>Lachnospirales</taxon>
        <taxon>Lachnospiraceae</taxon>
        <taxon>Cuneatibacter</taxon>
    </lineage>
</organism>
<evidence type="ECO:0000313" key="16">
    <source>
        <dbReference type="Proteomes" id="UP000292927"/>
    </source>
</evidence>
<dbReference type="InterPro" id="IPR003661">
    <property type="entry name" value="HisK_dim/P_dom"/>
</dbReference>
<keyword evidence="8" id="KW-0902">Two-component regulatory system</keyword>
<dbReference type="Gene3D" id="3.30.565.10">
    <property type="entry name" value="Histidine kinase-like ATPase, C-terminal domain"/>
    <property type="match status" value="1"/>
</dbReference>
<sequence>MVREMIGKTKNAKVKSLPWLRRMTVLLVCLLLSEVFIFTVTYRHLNQSIQNERIDSIEQMSTLISEKLLLLRQTYEDKVRQAALVITSNHVQSLDQGQELLLAFEQLYLLAEDGSCISLTGERIVLSESEEIKMLKSSDEIRTDFCTVQAKGDFWVFMSPISDVTIDGKEFFGVIMLVDANSYAEAAATALYENQGASYVVDQQGVIELRPTESTANEYFGGYNLLHTLQEKKVDKRQILALQQGLEQQHKVESIAKIDGEIWRIQSFPESGGNSIVIAVPISITAVATFDGMRNVIIMIGLTLLTVVAIAAVWICYYVKKGQQIKLEQAKATLKSDFMNKVSHDIRTPLTAVIGLNDLLLHNVDKPDIVADCARKAKKSGEYLISIINDVLDMSRIESGKLRISHTAFDMKELLDTVIQLETYSSCKKALNFHLDCPDRIHRGYLGDAVRIKQCLVNLISNAIKFTPEEGGVTLTYRECQESVTYTRACFMVEDTGIGMSEEFMQQMFHPFEQEQSSLTSAHVGSGLGLAIVHSLVSLMNGTIHVESELNQGSKFVIELPLERIELSESKPEKGQSNELPEYMRGKRILLAEDNEINREIVAALLSGLGFSVDGAVNGAEAVERFLSSSMGYYSIILMDIQMPVMNGLEAVAAIRSSAHMDAQSIPIIALSANAFEEDVEKSLAHGMQAHISKPVNLEAVKKIFIQYIH</sequence>
<dbReference type="InterPro" id="IPR036097">
    <property type="entry name" value="HisK_dim/P_sf"/>
</dbReference>
<dbReference type="PANTHER" id="PTHR43047:SF66">
    <property type="entry name" value="HISKA"/>
    <property type="match status" value="1"/>
</dbReference>
<evidence type="ECO:0000256" key="6">
    <source>
        <dbReference type="ARBA" id="ARBA00022679"/>
    </source>
</evidence>
<dbReference type="CDD" id="cd16922">
    <property type="entry name" value="HATPase_EvgS-ArcB-TorS-like"/>
    <property type="match status" value="1"/>
</dbReference>
<dbReference type="PROSITE" id="PS50110">
    <property type="entry name" value="RESPONSE_REGULATORY"/>
    <property type="match status" value="1"/>
</dbReference>
<feature type="domain" description="Response regulatory" evidence="14">
    <location>
        <begin position="588"/>
        <end position="709"/>
    </location>
</feature>
<dbReference type="GO" id="GO:0009927">
    <property type="term" value="F:histidine phosphotransfer kinase activity"/>
    <property type="evidence" value="ECO:0007669"/>
    <property type="project" value="TreeGrafter"/>
</dbReference>
<evidence type="ECO:0000313" key="15">
    <source>
        <dbReference type="EMBL" id="RZT00590.1"/>
    </source>
</evidence>
<comment type="caution">
    <text evidence="15">The sequence shown here is derived from an EMBL/GenBank/DDBJ whole genome shotgun (WGS) entry which is preliminary data.</text>
</comment>
<dbReference type="Pfam" id="PF00072">
    <property type="entry name" value="Response_reg"/>
    <property type="match status" value="1"/>
</dbReference>
<keyword evidence="5 11" id="KW-0597">Phosphoprotein</keyword>
<dbReference type="SUPFAM" id="SSF52172">
    <property type="entry name" value="CheY-like"/>
    <property type="match status" value="1"/>
</dbReference>
<dbReference type="EC" id="2.7.13.3" evidence="3"/>
<dbReference type="SMART" id="SM00448">
    <property type="entry name" value="REC"/>
    <property type="match status" value="1"/>
</dbReference>
<comment type="similarity">
    <text evidence="2">In the N-terminal section; belongs to the phytochrome family.</text>
</comment>
<dbReference type="EMBL" id="SGXF01000003">
    <property type="protein sequence ID" value="RZT00590.1"/>
    <property type="molecule type" value="Genomic_DNA"/>
</dbReference>
<reference evidence="15 16" key="1">
    <citation type="submission" date="2019-02" db="EMBL/GenBank/DDBJ databases">
        <title>Genomic Encyclopedia of Type Strains, Phase IV (KMG-IV): sequencing the most valuable type-strain genomes for metagenomic binning, comparative biology and taxonomic classification.</title>
        <authorList>
            <person name="Goeker M."/>
        </authorList>
    </citation>
    <scope>NUCLEOTIDE SEQUENCE [LARGE SCALE GENOMIC DNA]</scope>
    <source>
        <strain evidence="15 16">DSM 29486</strain>
    </source>
</reference>
<keyword evidence="6" id="KW-0808">Transferase</keyword>
<proteinExistence type="inferred from homology"/>
<dbReference type="GO" id="GO:0000155">
    <property type="term" value="F:phosphorelay sensor kinase activity"/>
    <property type="evidence" value="ECO:0007669"/>
    <property type="project" value="InterPro"/>
</dbReference>
<dbReference type="Gene3D" id="3.40.50.2300">
    <property type="match status" value="1"/>
</dbReference>
<dbReference type="Pfam" id="PF00512">
    <property type="entry name" value="HisKA"/>
    <property type="match status" value="1"/>
</dbReference>
<name>A0A4V2F7Q0_9FIRM</name>
<evidence type="ECO:0000256" key="8">
    <source>
        <dbReference type="ARBA" id="ARBA00023012"/>
    </source>
</evidence>
<dbReference type="Proteomes" id="UP000292927">
    <property type="component" value="Unassembled WGS sequence"/>
</dbReference>
<dbReference type="AlphaFoldDB" id="A0A4V2F7Q0"/>
<dbReference type="InterPro" id="IPR036890">
    <property type="entry name" value="HATPase_C_sf"/>
</dbReference>
<keyword evidence="16" id="KW-1185">Reference proteome</keyword>
<evidence type="ECO:0000256" key="2">
    <source>
        <dbReference type="ARBA" id="ARBA00006402"/>
    </source>
</evidence>
<dbReference type="InterPro" id="IPR001789">
    <property type="entry name" value="Sig_transdc_resp-reg_receiver"/>
</dbReference>
<evidence type="ECO:0000259" key="14">
    <source>
        <dbReference type="PROSITE" id="PS50110"/>
    </source>
</evidence>
<comment type="function">
    <text evidence="9">May play the central regulatory role in sporulation. It may be an element of the effector pathway responsible for the activation of sporulation genes in response to nutritional stress. Spo0A may act in concert with spo0H (a sigma factor) to control the expression of some genes that are critical to the sporulation process.</text>
</comment>
<dbReference type="CDD" id="cd17546">
    <property type="entry name" value="REC_hyHK_CKI1_RcsC-like"/>
    <property type="match status" value="1"/>
</dbReference>
<evidence type="ECO:0000256" key="4">
    <source>
        <dbReference type="ARBA" id="ARBA00018672"/>
    </source>
</evidence>
<evidence type="ECO:0000259" key="13">
    <source>
        <dbReference type="PROSITE" id="PS50109"/>
    </source>
</evidence>
<dbReference type="OrthoDB" id="9803190at2"/>
<dbReference type="InterPro" id="IPR011006">
    <property type="entry name" value="CheY-like_superfamily"/>
</dbReference>
<evidence type="ECO:0000256" key="3">
    <source>
        <dbReference type="ARBA" id="ARBA00012438"/>
    </source>
</evidence>
<evidence type="ECO:0000256" key="7">
    <source>
        <dbReference type="ARBA" id="ARBA00022777"/>
    </source>
</evidence>
<evidence type="ECO:0000256" key="11">
    <source>
        <dbReference type="PROSITE-ProRule" id="PRU00169"/>
    </source>
</evidence>
<dbReference type="PROSITE" id="PS50109">
    <property type="entry name" value="HIS_KIN"/>
    <property type="match status" value="1"/>
</dbReference>
<evidence type="ECO:0000256" key="1">
    <source>
        <dbReference type="ARBA" id="ARBA00000085"/>
    </source>
</evidence>
<dbReference type="RefSeq" id="WP_130435197.1">
    <property type="nucleotide sequence ID" value="NZ_SGXF01000003.1"/>
</dbReference>
<dbReference type="PANTHER" id="PTHR43047">
    <property type="entry name" value="TWO-COMPONENT HISTIDINE PROTEIN KINASE"/>
    <property type="match status" value="1"/>
</dbReference>
<feature type="domain" description="Histidine kinase" evidence="13">
    <location>
        <begin position="341"/>
        <end position="564"/>
    </location>
</feature>
<evidence type="ECO:0000256" key="10">
    <source>
        <dbReference type="ARBA" id="ARBA00074306"/>
    </source>
</evidence>
<gene>
    <name evidence="15" type="ORF">EV209_1914</name>
</gene>
<keyword evidence="7" id="KW-0418">Kinase</keyword>
<feature type="transmembrane region" description="Helical" evidence="12">
    <location>
        <begin position="296"/>
        <end position="319"/>
    </location>
</feature>
<comment type="catalytic activity">
    <reaction evidence="1">
        <text>ATP + protein L-histidine = ADP + protein N-phospho-L-histidine.</text>
        <dbReference type="EC" id="2.7.13.3"/>
    </reaction>
</comment>
<dbReference type="InterPro" id="IPR003594">
    <property type="entry name" value="HATPase_dom"/>
</dbReference>
<dbReference type="Pfam" id="PF02518">
    <property type="entry name" value="HATPase_c"/>
    <property type="match status" value="1"/>
</dbReference>
<keyword evidence="12" id="KW-1133">Transmembrane helix</keyword>
<keyword evidence="12" id="KW-0812">Transmembrane</keyword>
<evidence type="ECO:0000256" key="9">
    <source>
        <dbReference type="ARBA" id="ARBA00024867"/>
    </source>
</evidence>
<dbReference type="PRINTS" id="PR00344">
    <property type="entry name" value="BCTRLSENSOR"/>
</dbReference>
<dbReference type="SUPFAM" id="SSF55874">
    <property type="entry name" value="ATPase domain of HSP90 chaperone/DNA topoisomerase II/histidine kinase"/>
    <property type="match status" value="1"/>
</dbReference>
<protein>
    <recommendedName>
        <fullName evidence="10">Circadian input-output histidine kinase CikA</fullName>
        <ecNumber evidence="3">2.7.13.3</ecNumber>
    </recommendedName>
    <alternativeName>
        <fullName evidence="4">Stage 0 sporulation protein A homolog</fullName>
    </alternativeName>
</protein>
<dbReference type="CDD" id="cd00082">
    <property type="entry name" value="HisKA"/>
    <property type="match status" value="1"/>
</dbReference>
<evidence type="ECO:0000256" key="12">
    <source>
        <dbReference type="SAM" id="Phobius"/>
    </source>
</evidence>
<dbReference type="InterPro" id="IPR004358">
    <property type="entry name" value="Sig_transdc_His_kin-like_C"/>
</dbReference>
<feature type="modified residue" description="4-aspartylphosphate" evidence="11">
    <location>
        <position position="640"/>
    </location>
</feature>
<dbReference type="SMART" id="SM00387">
    <property type="entry name" value="HATPase_c"/>
    <property type="match status" value="1"/>
</dbReference>
<dbReference type="Gene3D" id="1.10.287.130">
    <property type="match status" value="1"/>
</dbReference>
<dbReference type="SUPFAM" id="SSF47384">
    <property type="entry name" value="Homodimeric domain of signal transducing histidine kinase"/>
    <property type="match status" value="1"/>
</dbReference>